<dbReference type="EMBL" id="OX597823">
    <property type="protein sequence ID" value="CAI9728948.1"/>
    <property type="molecule type" value="Genomic_DNA"/>
</dbReference>
<organism evidence="1 2">
    <name type="scientific">Octopus vulgaris</name>
    <name type="common">Common octopus</name>
    <dbReference type="NCBI Taxonomy" id="6645"/>
    <lineage>
        <taxon>Eukaryota</taxon>
        <taxon>Metazoa</taxon>
        <taxon>Spiralia</taxon>
        <taxon>Lophotrochozoa</taxon>
        <taxon>Mollusca</taxon>
        <taxon>Cephalopoda</taxon>
        <taxon>Coleoidea</taxon>
        <taxon>Octopodiformes</taxon>
        <taxon>Octopoda</taxon>
        <taxon>Incirrata</taxon>
        <taxon>Octopodidae</taxon>
        <taxon>Octopus</taxon>
    </lineage>
</organism>
<dbReference type="Proteomes" id="UP001162480">
    <property type="component" value="Chromosome 10"/>
</dbReference>
<accession>A0AA36FBM9</accession>
<keyword evidence="2" id="KW-1185">Reference proteome</keyword>
<evidence type="ECO:0000313" key="1">
    <source>
        <dbReference type="EMBL" id="CAI9728948.1"/>
    </source>
</evidence>
<evidence type="ECO:0000313" key="2">
    <source>
        <dbReference type="Proteomes" id="UP001162480"/>
    </source>
</evidence>
<protein>
    <submittedName>
        <fullName evidence="1">Uncharacterized protein</fullName>
    </submittedName>
</protein>
<sequence length="159" mass="17858">MKSLGTDPEDIETLASDRAGWRTKVWNGMKAFEEARITHFCGELLNSDTLLGTQEHLSVTFSTSGAQKYFLVTPTTRSTQEPSSVTPTISGIQEHLSVTPRTDFIVKTDVGLWTTLSNEEIPYRIEKGLLECQHWGGPFTKANLQKPNSFMLKKFILLH</sequence>
<gene>
    <name evidence="1" type="ORF">OCTVUL_1B030233</name>
</gene>
<name>A0AA36FBM9_OCTVU</name>
<proteinExistence type="predicted"/>
<dbReference type="AlphaFoldDB" id="A0AA36FBM9"/>
<reference evidence="1" key="1">
    <citation type="submission" date="2023-08" db="EMBL/GenBank/DDBJ databases">
        <authorList>
            <person name="Alioto T."/>
            <person name="Alioto T."/>
            <person name="Gomez Garrido J."/>
        </authorList>
    </citation>
    <scope>NUCLEOTIDE SEQUENCE</scope>
</reference>